<keyword evidence="2" id="KW-0238">DNA-binding</keyword>
<proteinExistence type="predicted"/>
<dbReference type="InterPro" id="IPR001387">
    <property type="entry name" value="Cro/C1-type_HTH"/>
</dbReference>
<evidence type="ECO:0000313" key="6">
    <source>
        <dbReference type="EMBL" id="OQA60993.1"/>
    </source>
</evidence>
<dbReference type="InterPro" id="IPR010982">
    <property type="entry name" value="Lambda_DNA-bd_dom_sf"/>
</dbReference>
<dbReference type="PROSITE" id="PS50932">
    <property type="entry name" value="HTH_LACI_2"/>
    <property type="match status" value="1"/>
</dbReference>
<reference evidence="6" key="1">
    <citation type="submission" date="2017-02" db="EMBL/GenBank/DDBJ databases">
        <title>Delving into the versatile metabolic prowess of the omnipresent phylum Bacteroidetes.</title>
        <authorList>
            <person name="Nobu M.K."/>
            <person name="Mei R."/>
            <person name="Narihiro T."/>
            <person name="Kuroda K."/>
            <person name="Liu W.-T."/>
        </authorList>
    </citation>
    <scope>NUCLEOTIDE SEQUENCE</scope>
    <source>
        <strain evidence="6">ADurb.Bin276</strain>
    </source>
</reference>
<dbReference type="Pfam" id="PF00356">
    <property type="entry name" value="LacI"/>
    <property type="match status" value="1"/>
</dbReference>
<dbReference type="SUPFAM" id="SSF47413">
    <property type="entry name" value="lambda repressor-like DNA-binding domains"/>
    <property type="match status" value="1"/>
</dbReference>
<keyword evidence="1" id="KW-0805">Transcription regulation</keyword>
<gene>
    <name evidence="6" type="primary">ccpA_1</name>
    <name evidence="6" type="ORF">BWY41_00386</name>
</gene>
<dbReference type="Proteomes" id="UP000485569">
    <property type="component" value="Unassembled WGS sequence"/>
</dbReference>
<evidence type="ECO:0000259" key="4">
    <source>
        <dbReference type="PROSITE" id="PS50932"/>
    </source>
</evidence>
<dbReference type="InterPro" id="IPR046335">
    <property type="entry name" value="LacI/GalR-like_sensor"/>
</dbReference>
<dbReference type="Pfam" id="PF13377">
    <property type="entry name" value="Peripla_BP_3"/>
    <property type="match status" value="1"/>
</dbReference>
<dbReference type="PANTHER" id="PTHR30146:SF109">
    <property type="entry name" value="HTH-TYPE TRANSCRIPTIONAL REGULATOR GALS"/>
    <property type="match status" value="1"/>
</dbReference>
<dbReference type="CDD" id="cd01392">
    <property type="entry name" value="HTH_LacI"/>
    <property type="match status" value="1"/>
</dbReference>
<dbReference type="Gene3D" id="1.10.260.40">
    <property type="entry name" value="lambda repressor-like DNA-binding domains"/>
    <property type="match status" value="1"/>
</dbReference>
<accession>A0A1V5T387</accession>
<evidence type="ECO:0000256" key="3">
    <source>
        <dbReference type="ARBA" id="ARBA00023163"/>
    </source>
</evidence>
<sequence length="384" mass="43840">MIFEKHILDEYFKLSQLINQNIKFENMVGNHWLKLLIIWETLKMTTLDEIAQRAGVSKSTVSNVLNNRDERVSAQTKVRVEQVIDELGYQFHRTKKGRTFSKLNIINVLYPHSLRRFLGFPLYQEILEGIAFAAQQLNYQIIIATSGQDFHPTTIYDEMLNTDLGDGYLILELLKRDSRLKRFTQGIKPFVTIGKPEIQDTRGVSWVSIDVTAMVEKAVRKLINDGHQHIAFLGLEDKRIITLQAQRGFERALDKEKITKRDMTILHLEPDQYRTESVVKNFLKKSSDITAFFTESQILAEGVIRAAKKLGRSIPGDLSIMSMLENQASNFVEPSLSGIDWKAKDLGEQAVMLLVKIIEGRENGNSGRTITSELIIRESCGIKI</sequence>
<dbReference type="PANTHER" id="PTHR30146">
    <property type="entry name" value="LACI-RELATED TRANSCRIPTIONAL REPRESSOR"/>
    <property type="match status" value="1"/>
</dbReference>
<feature type="domain" description="HTH lacI-type" evidence="4">
    <location>
        <begin position="45"/>
        <end position="100"/>
    </location>
</feature>
<dbReference type="SUPFAM" id="SSF53822">
    <property type="entry name" value="Periplasmic binding protein-like I"/>
    <property type="match status" value="1"/>
</dbReference>
<organism evidence="6">
    <name type="scientific">Candidatus Atribacter allofermentans</name>
    <dbReference type="NCBI Taxonomy" id="1852833"/>
    <lineage>
        <taxon>Bacteria</taxon>
        <taxon>Pseudomonadati</taxon>
        <taxon>Atribacterota</taxon>
        <taxon>Atribacteria</taxon>
        <taxon>Atribacterales</taxon>
        <taxon>Atribacteraceae</taxon>
        <taxon>Atribacter</taxon>
    </lineage>
</organism>
<dbReference type="PROSITE" id="PS50943">
    <property type="entry name" value="HTH_CROC1"/>
    <property type="match status" value="1"/>
</dbReference>
<dbReference type="EMBL" id="MWBQ01000025">
    <property type="protein sequence ID" value="OQA60993.1"/>
    <property type="molecule type" value="Genomic_DNA"/>
</dbReference>
<dbReference type="PROSITE" id="PS00356">
    <property type="entry name" value="HTH_LACI_1"/>
    <property type="match status" value="1"/>
</dbReference>
<feature type="domain" description="HTH cro/C1-type" evidence="5">
    <location>
        <begin position="46"/>
        <end position="90"/>
    </location>
</feature>
<dbReference type="SMART" id="SM00354">
    <property type="entry name" value="HTH_LACI"/>
    <property type="match status" value="1"/>
</dbReference>
<dbReference type="AlphaFoldDB" id="A0A1V5T387"/>
<protein>
    <submittedName>
        <fullName evidence="6">Catabolite control protein A</fullName>
    </submittedName>
</protein>
<dbReference type="GO" id="GO:0000976">
    <property type="term" value="F:transcription cis-regulatory region binding"/>
    <property type="evidence" value="ECO:0007669"/>
    <property type="project" value="TreeGrafter"/>
</dbReference>
<evidence type="ECO:0000259" key="5">
    <source>
        <dbReference type="PROSITE" id="PS50943"/>
    </source>
</evidence>
<dbReference type="GO" id="GO:0003700">
    <property type="term" value="F:DNA-binding transcription factor activity"/>
    <property type="evidence" value="ECO:0007669"/>
    <property type="project" value="TreeGrafter"/>
</dbReference>
<comment type="caution">
    <text evidence="6">The sequence shown here is derived from an EMBL/GenBank/DDBJ whole genome shotgun (WGS) entry which is preliminary data.</text>
</comment>
<dbReference type="Gene3D" id="3.40.50.2300">
    <property type="match status" value="2"/>
</dbReference>
<evidence type="ECO:0000256" key="2">
    <source>
        <dbReference type="ARBA" id="ARBA00023125"/>
    </source>
</evidence>
<dbReference type="InterPro" id="IPR000843">
    <property type="entry name" value="HTH_LacI"/>
</dbReference>
<evidence type="ECO:0000256" key="1">
    <source>
        <dbReference type="ARBA" id="ARBA00023015"/>
    </source>
</evidence>
<keyword evidence="3" id="KW-0804">Transcription</keyword>
<name>A0A1V5T387_9BACT</name>
<dbReference type="InterPro" id="IPR028082">
    <property type="entry name" value="Peripla_BP_I"/>
</dbReference>